<feature type="transmembrane region" description="Helical" evidence="8">
    <location>
        <begin position="306"/>
        <end position="329"/>
    </location>
</feature>
<feature type="domain" description="Major facilitator superfamily (MFS) profile" evidence="9">
    <location>
        <begin position="10"/>
        <end position="394"/>
    </location>
</feature>
<evidence type="ECO:0000256" key="6">
    <source>
        <dbReference type="ARBA" id="ARBA00022989"/>
    </source>
</evidence>
<comment type="similarity">
    <text evidence="2">Belongs to the major facilitator superfamily. Bcr/CmlA family.</text>
</comment>
<dbReference type="InterPro" id="IPR036259">
    <property type="entry name" value="MFS_trans_sf"/>
</dbReference>
<gene>
    <name evidence="10" type="ORF">UFOPK1433_00975</name>
    <name evidence="11" type="ORF">UFOPK1843_01133</name>
</gene>
<organism evidence="11">
    <name type="scientific">freshwater metagenome</name>
    <dbReference type="NCBI Taxonomy" id="449393"/>
    <lineage>
        <taxon>unclassified sequences</taxon>
        <taxon>metagenomes</taxon>
        <taxon>ecological metagenomes</taxon>
    </lineage>
</organism>
<feature type="transmembrane region" description="Helical" evidence="8">
    <location>
        <begin position="76"/>
        <end position="95"/>
    </location>
</feature>
<feature type="transmembrane region" description="Helical" evidence="8">
    <location>
        <begin position="41"/>
        <end position="64"/>
    </location>
</feature>
<evidence type="ECO:0000256" key="1">
    <source>
        <dbReference type="ARBA" id="ARBA00004651"/>
    </source>
</evidence>
<dbReference type="InterPro" id="IPR004812">
    <property type="entry name" value="Efflux_drug-R_Bcr/CmlA"/>
</dbReference>
<evidence type="ECO:0000256" key="8">
    <source>
        <dbReference type="SAM" id="Phobius"/>
    </source>
</evidence>
<evidence type="ECO:0000256" key="7">
    <source>
        <dbReference type="ARBA" id="ARBA00023136"/>
    </source>
</evidence>
<dbReference type="EMBL" id="CAEZUR010000123">
    <property type="protein sequence ID" value="CAB4616055.1"/>
    <property type="molecule type" value="Genomic_DNA"/>
</dbReference>
<reference evidence="11" key="1">
    <citation type="submission" date="2020-05" db="EMBL/GenBank/DDBJ databases">
        <authorList>
            <person name="Chiriac C."/>
            <person name="Salcher M."/>
            <person name="Ghai R."/>
            <person name="Kavagutti S V."/>
        </authorList>
    </citation>
    <scope>NUCLEOTIDE SEQUENCE</scope>
</reference>
<evidence type="ECO:0000313" key="11">
    <source>
        <dbReference type="EMBL" id="CAB4616055.1"/>
    </source>
</evidence>
<protein>
    <submittedName>
        <fullName evidence="11">Unannotated protein</fullName>
    </submittedName>
</protein>
<feature type="transmembrane region" description="Helical" evidence="8">
    <location>
        <begin position="162"/>
        <end position="182"/>
    </location>
</feature>
<feature type="transmembrane region" description="Helical" evidence="8">
    <location>
        <begin position="134"/>
        <end position="156"/>
    </location>
</feature>
<dbReference type="NCBIfam" id="TIGR00710">
    <property type="entry name" value="efflux_Bcr_CflA"/>
    <property type="match status" value="1"/>
</dbReference>
<name>A0A6J6HWZ8_9ZZZZ</name>
<feature type="transmembrane region" description="Helical" evidence="8">
    <location>
        <begin position="252"/>
        <end position="272"/>
    </location>
</feature>
<evidence type="ECO:0000256" key="4">
    <source>
        <dbReference type="ARBA" id="ARBA00022475"/>
    </source>
</evidence>
<feature type="transmembrane region" description="Helical" evidence="8">
    <location>
        <begin position="341"/>
        <end position="363"/>
    </location>
</feature>
<feature type="transmembrane region" description="Helical" evidence="8">
    <location>
        <begin position="369"/>
        <end position="390"/>
    </location>
</feature>
<dbReference type="PANTHER" id="PTHR23502">
    <property type="entry name" value="MAJOR FACILITATOR SUPERFAMILY"/>
    <property type="match status" value="1"/>
</dbReference>
<feature type="transmembrane region" description="Helical" evidence="8">
    <location>
        <begin position="101"/>
        <end position="122"/>
    </location>
</feature>
<dbReference type="PROSITE" id="PS50850">
    <property type="entry name" value="MFS"/>
    <property type="match status" value="1"/>
</dbReference>
<feature type="transmembrane region" description="Helical" evidence="8">
    <location>
        <begin position="279"/>
        <end position="300"/>
    </location>
</feature>
<evidence type="ECO:0000259" key="9">
    <source>
        <dbReference type="PROSITE" id="PS50850"/>
    </source>
</evidence>
<evidence type="ECO:0000256" key="3">
    <source>
        <dbReference type="ARBA" id="ARBA00022448"/>
    </source>
</evidence>
<dbReference type="PANTHER" id="PTHR23502:SF132">
    <property type="entry name" value="POLYAMINE TRANSPORTER 2-RELATED"/>
    <property type="match status" value="1"/>
</dbReference>
<dbReference type="PROSITE" id="PS00216">
    <property type="entry name" value="SUGAR_TRANSPORT_1"/>
    <property type="match status" value="1"/>
</dbReference>
<accession>A0A6J6HWZ8</accession>
<dbReference type="EMBL" id="CAEZSN010000125">
    <property type="protein sequence ID" value="CAB4548693.1"/>
    <property type="molecule type" value="Genomic_DNA"/>
</dbReference>
<keyword evidence="3" id="KW-0813">Transport</keyword>
<keyword evidence="5 8" id="KW-0812">Transmembrane</keyword>
<evidence type="ECO:0000256" key="2">
    <source>
        <dbReference type="ARBA" id="ARBA00006236"/>
    </source>
</evidence>
<proteinExistence type="inferred from homology"/>
<dbReference type="AlphaFoldDB" id="A0A6J6HWZ8"/>
<keyword evidence="6 8" id="KW-1133">Transmembrane helix</keyword>
<dbReference type="GO" id="GO:0005886">
    <property type="term" value="C:plasma membrane"/>
    <property type="evidence" value="ECO:0007669"/>
    <property type="project" value="UniProtKB-SubCell"/>
</dbReference>
<evidence type="ECO:0000313" key="10">
    <source>
        <dbReference type="EMBL" id="CAB4548693.1"/>
    </source>
</evidence>
<keyword evidence="7 8" id="KW-0472">Membrane</keyword>
<evidence type="ECO:0000256" key="5">
    <source>
        <dbReference type="ARBA" id="ARBA00022692"/>
    </source>
</evidence>
<dbReference type="Gene3D" id="1.20.1720.10">
    <property type="entry name" value="Multidrug resistance protein D"/>
    <property type="match status" value="1"/>
</dbReference>
<comment type="subcellular location">
    <subcellularLocation>
        <location evidence="1">Cell membrane</location>
        <topology evidence="1">Multi-pass membrane protein</topology>
    </subcellularLocation>
</comment>
<dbReference type="InterPro" id="IPR005829">
    <property type="entry name" value="Sugar_transporter_CS"/>
</dbReference>
<keyword evidence="4" id="KW-1003">Cell membrane</keyword>
<dbReference type="InterPro" id="IPR011701">
    <property type="entry name" value="MFS"/>
</dbReference>
<dbReference type="InterPro" id="IPR020846">
    <property type="entry name" value="MFS_dom"/>
</dbReference>
<dbReference type="Pfam" id="PF07690">
    <property type="entry name" value="MFS_1"/>
    <property type="match status" value="1"/>
</dbReference>
<dbReference type="GO" id="GO:1990961">
    <property type="term" value="P:xenobiotic detoxification by transmembrane export across the plasma membrane"/>
    <property type="evidence" value="ECO:0007669"/>
    <property type="project" value="InterPro"/>
</dbReference>
<dbReference type="GO" id="GO:0042910">
    <property type="term" value="F:xenobiotic transmembrane transporter activity"/>
    <property type="evidence" value="ECO:0007669"/>
    <property type="project" value="InterPro"/>
</dbReference>
<feature type="transmembrane region" description="Helical" evidence="8">
    <location>
        <begin position="213"/>
        <end position="232"/>
    </location>
</feature>
<dbReference type="SUPFAM" id="SSF103473">
    <property type="entry name" value="MFS general substrate transporter"/>
    <property type="match status" value="1"/>
</dbReference>
<sequence length="399" mass="42521">MTQTKLRSGLILLIGALGMFQPLSLDPYMPNIGNIAKDLNVQASLIAQNLTFLTLGVSVGLVIAGPLSDAIGRRRPVLFALAGFALASFATTYVTSYEMFFTLRSAQGFFAACAAVVANAMLRDLYQGLLLIKAIARSMLIMGTTWFLGPIFGSVLQSFTDWRGLGTLLALASLLLLALVFWKLPDTMTLEDRTKTTAKEVLNGFARLLKDRVFLGLVLVQVTISISLYSYLNISTFVYGNAYGVGATQVGFFLAINSACSYAGAQLGAFLSRKFKPQYVLLGTQVLGVSAGTALIFIAIFQLPFIVFSIAIALFVTSFGSAITPILGLAMDSHPHEAGTAAAVITFAGTFAATLAGPLYSVLDHTTSIGIGIAIVTTLSIGIFFLFAIVKPKQLEVMK</sequence>